<proteinExistence type="predicted"/>
<organism evidence="1">
    <name type="scientific">Phytophthora nicotianae</name>
    <name type="common">Potato buckeye rot agent</name>
    <name type="synonym">Phytophthora parasitica</name>
    <dbReference type="NCBI Taxonomy" id="4792"/>
    <lineage>
        <taxon>Eukaryota</taxon>
        <taxon>Sar</taxon>
        <taxon>Stramenopiles</taxon>
        <taxon>Oomycota</taxon>
        <taxon>Peronosporomycetes</taxon>
        <taxon>Peronosporales</taxon>
        <taxon>Peronosporaceae</taxon>
        <taxon>Phytophthora</taxon>
    </lineage>
</organism>
<evidence type="ECO:0000313" key="1">
    <source>
        <dbReference type="EMBL" id="ETL85788.1"/>
    </source>
</evidence>
<dbReference type="EMBL" id="KI681526">
    <property type="protein sequence ID" value="ETL85788.1"/>
    <property type="molecule type" value="Genomic_DNA"/>
</dbReference>
<dbReference type="AlphaFoldDB" id="W2KKU2"/>
<gene>
    <name evidence="1" type="ORF">L917_14724</name>
</gene>
<sequence>MGNLGVGRFHLQVVVAYATLSLLDDSRASGSDMKKYAPRAIIV</sequence>
<accession>W2KKU2</accession>
<name>W2KKU2_PHYNI</name>
<protein>
    <submittedName>
        <fullName evidence="1">Uncharacterized protein</fullName>
    </submittedName>
</protein>
<dbReference type="Proteomes" id="UP000054423">
    <property type="component" value="Unassembled WGS sequence"/>
</dbReference>
<reference evidence="1" key="1">
    <citation type="submission" date="2013-11" db="EMBL/GenBank/DDBJ databases">
        <title>The Genome Sequence of Phytophthora parasitica CHvinca01.</title>
        <authorList>
            <consortium name="The Broad Institute Genomics Platform"/>
            <person name="Russ C."/>
            <person name="Tyler B."/>
            <person name="Panabieres F."/>
            <person name="Shan W."/>
            <person name="Tripathy S."/>
            <person name="Grunwald N."/>
            <person name="Machado M."/>
            <person name="Johnson C.S."/>
            <person name="Arredondo F."/>
            <person name="Hong C."/>
            <person name="Coffey M."/>
            <person name="Young S.K."/>
            <person name="Zeng Q."/>
            <person name="Gargeya S."/>
            <person name="Fitzgerald M."/>
            <person name="Abouelleil A."/>
            <person name="Alvarado L."/>
            <person name="Chapman S.B."/>
            <person name="Gainer-Dewar J."/>
            <person name="Goldberg J."/>
            <person name="Griggs A."/>
            <person name="Gujja S."/>
            <person name="Hansen M."/>
            <person name="Howarth C."/>
            <person name="Imamovic A."/>
            <person name="Ireland A."/>
            <person name="Larimer J."/>
            <person name="McCowan C."/>
            <person name="Murphy C."/>
            <person name="Pearson M."/>
            <person name="Poon T.W."/>
            <person name="Priest M."/>
            <person name="Roberts A."/>
            <person name="Saif S."/>
            <person name="Shea T."/>
            <person name="Sykes S."/>
            <person name="Wortman J."/>
            <person name="Nusbaum C."/>
            <person name="Birren B."/>
        </authorList>
    </citation>
    <scope>NUCLEOTIDE SEQUENCE [LARGE SCALE GENOMIC DNA]</scope>
    <source>
        <strain evidence="1">CHvinca01</strain>
    </source>
</reference>